<gene>
    <name evidence="5 7" type="primary">rpmF</name>
    <name evidence="7" type="ORF">HP397_01090</name>
</gene>
<keyword evidence="3 5" id="KW-0687">Ribonucleoprotein</keyword>
<comment type="caution">
    <text evidence="7">The sequence shown here is derived from an EMBL/GenBank/DDBJ whole genome shotgun (WGS) entry which is preliminary data.</text>
</comment>
<dbReference type="Proteomes" id="UP000526184">
    <property type="component" value="Unassembled WGS sequence"/>
</dbReference>
<dbReference type="HAMAP" id="MF_00340">
    <property type="entry name" value="Ribosomal_bL32"/>
    <property type="match status" value="1"/>
</dbReference>
<evidence type="ECO:0000256" key="1">
    <source>
        <dbReference type="ARBA" id="ARBA00008560"/>
    </source>
</evidence>
<dbReference type="GO" id="GO:0006412">
    <property type="term" value="P:translation"/>
    <property type="evidence" value="ECO:0007669"/>
    <property type="project" value="UniProtKB-UniRule"/>
</dbReference>
<keyword evidence="8" id="KW-1185">Reference proteome</keyword>
<sequence length="63" mass="7185">MAVPKKRTSKAKRNMRRAHDSINAPQFVVEANGSVRRPHRLNLETGEYRGRKVLKASAEEIVE</sequence>
<evidence type="ECO:0000256" key="4">
    <source>
        <dbReference type="ARBA" id="ARBA00035178"/>
    </source>
</evidence>
<evidence type="ECO:0000313" key="8">
    <source>
        <dbReference type="Proteomes" id="UP000526184"/>
    </source>
</evidence>
<evidence type="ECO:0000256" key="6">
    <source>
        <dbReference type="SAM" id="MobiDB-lite"/>
    </source>
</evidence>
<dbReference type="SUPFAM" id="SSF57829">
    <property type="entry name" value="Zn-binding ribosomal proteins"/>
    <property type="match status" value="1"/>
</dbReference>
<dbReference type="PANTHER" id="PTHR35534:SF1">
    <property type="entry name" value="LARGE RIBOSOMAL SUBUNIT PROTEIN BL32"/>
    <property type="match status" value="1"/>
</dbReference>
<evidence type="ECO:0000313" key="7">
    <source>
        <dbReference type="EMBL" id="NYV27422.1"/>
    </source>
</evidence>
<dbReference type="RefSeq" id="WP_067320210.1">
    <property type="nucleotide sequence ID" value="NZ_CBCRWS010000003.1"/>
</dbReference>
<comment type="similarity">
    <text evidence="1 5">Belongs to the bacterial ribosomal protein bL32 family.</text>
</comment>
<dbReference type="InterPro" id="IPR044957">
    <property type="entry name" value="Ribosomal_bL32_bact"/>
</dbReference>
<dbReference type="NCBIfam" id="TIGR01031">
    <property type="entry name" value="rpmF_bact"/>
    <property type="match status" value="1"/>
</dbReference>
<keyword evidence="2 5" id="KW-0689">Ribosomal protein</keyword>
<accession>A0A7Z0PF64</accession>
<dbReference type="InterPro" id="IPR002677">
    <property type="entry name" value="Ribosomal_bL32"/>
</dbReference>
<dbReference type="InterPro" id="IPR011332">
    <property type="entry name" value="Ribosomal_zn-bd"/>
</dbReference>
<feature type="compositionally biased region" description="Basic residues" evidence="6">
    <location>
        <begin position="1"/>
        <end position="16"/>
    </location>
</feature>
<dbReference type="GO" id="GO:0003735">
    <property type="term" value="F:structural constituent of ribosome"/>
    <property type="evidence" value="ECO:0007669"/>
    <property type="project" value="InterPro"/>
</dbReference>
<organism evidence="7 8">
    <name type="scientific">Streptobacillus felis</name>
    <dbReference type="NCBI Taxonomy" id="1384509"/>
    <lineage>
        <taxon>Bacteria</taxon>
        <taxon>Fusobacteriati</taxon>
        <taxon>Fusobacteriota</taxon>
        <taxon>Fusobacteriia</taxon>
        <taxon>Fusobacteriales</taxon>
        <taxon>Leptotrichiaceae</taxon>
        <taxon>Streptobacillus</taxon>
    </lineage>
</organism>
<reference evidence="7 8" key="1">
    <citation type="submission" date="2020-05" db="EMBL/GenBank/DDBJ databases">
        <title>Streptobacillus felis strain LHL191014123.</title>
        <authorList>
            <person name="Fawzy A."/>
            <person name="Rau J."/>
            <person name="Risse K."/>
            <person name="Schauerte N."/>
            <person name="Geiger C."/>
            <person name="Blom J."/>
            <person name="Imirzalioglu C."/>
            <person name="Falgenhauer J."/>
            <person name="Bach A."/>
            <person name="Herden C."/>
            <person name="Eisenberg T."/>
        </authorList>
    </citation>
    <scope>NUCLEOTIDE SEQUENCE [LARGE SCALE GENOMIC DNA]</scope>
    <source>
        <strain evidence="7 8">LHL191014123</strain>
    </source>
</reference>
<evidence type="ECO:0000256" key="3">
    <source>
        <dbReference type="ARBA" id="ARBA00023274"/>
    </source>
</evidence>
<dbReference type="GO" id="GO:0015934">
    <property type="term" value="C:large ribosomal subunit"/>
    <property type="evidence" value="ECO:0007669"/>
    <property type="project" value="InterPro"/>
</dbReference>
<dbReference type="PANTHER" id="PTHR35534">
    <property type="entry name" value="50S RIBOSOMAL PROTEIN L32"/>
    <property type="match status" value="1"/>
</dbReference>
<feature type="region of interest" description="Disordered" evidence="6">
    <location>
        <begin position="1"/>
        <end position="25"/>
    </location>
</feature>
<dbReference type="AlphaFoldDB" id="A0A7Z0PF64"/>
<dbReference type="Gene3D" id="1.20.5.640">
    <property type="entry name" value="Single helix bin"/>
    <property type="match status" value="1"/>
</dbReference>
<name>A0A7Z0PF64_9FUSO</name>
<dbReference type="Pfam" id="PF01783">
    <property type="entry name" value="Ribosomal_L32p"/>
    <property type="match status" value="1"/>
</dbReference>
<evidence type="ECO:0000256" key="5">
    <source>
        <dbReference type="HAMAP-Rule" id="MF_00340"/>
    </source>
</evidence>
<protein>
    <recommendedName>
        <fullName evidence="4 5">Large ribosomal subunit protein bL32</fullName>
    </recommendedName>
</protein>
<dbReference type="EMBL" id="JABMKT010000003">
    <property type="protein sequence ID" value="NYV27422.1"/>
    <property type="molecule type" value="Genomic_DNA"/>
</dbReference>
<evidence type="ECO:0000256" key="2">
    <source>
        <dbReference type="ARBA" id="ARBA00022980"/>
    </source>
</evidence>
<dbReference type="OrthoDB" id="9812874at2"/>
<proteinExistence type="inferred from homology"/>